<dbReference type="AlphaFoldDB" id="A0A6M3JLW9"/>
<gene>
    <name evidence="3" type="ORF">MM171A00919_0022</name>
    <name evidence="1" type="ORF">MM415A03545_0011</name>
    <name evidence="2" type="ORF">MM415B04382_0001</name>
    <name evidence="4" type="ORF">TM448B01181_0002</name>
</gene>
<sequence>MSNFIRELKNEYRNQDNRATAYPIYVTVQELVCVGVMADGYSVCCPYGDGETRIEYRHPEFEETYENKRELIEFIENNYYPDENKSSCEIEKIEELNIGYIWHPVEFFLTIKGAEEYIEANSHNHGKLRTYVHHFERRNFEMRNLLEALEFKINDPH</sequence>
<dbReference type="EMBL" id="MT143119">
    <property type="protein sequence ID" value="QJA93058.1"/>
    <property type="molecule type" value="Genomic_DNA"/>
</dbReference>
<dbReference type="EMBL" id="MT143664">
    <property type="protein sequence ID" value="QJA99724.1"/>
    <property type="molecule type" value="Genomic_DNA"/>
</dbReference>
<reference evidence="1" key="1">
    <citation type="submission" date="2020-03" db="EMBL/GenBank/DDBJ databases">
        <title>The deep terrestrial virosphere.</title>
        <authorList>
            <person name="Holmfeldt K."/>
            <person name="Nilsson E."/>
            <person name="Simone D."/>
            <person name="Lopez-Fernandez M."/>
            <person name="Wu X."/>
            <person name="de Brujin I."/>
            <person name="Lundin D."/>
            <person name="Andersson A."/>
            <person name="Bertilsson S."/>
            <person name="Dopson M."/>
        </authorList>
    </citation>
    <scope>NUCLEOTIDE SEQUENCE</scope>
    <source>
        <strain evidence="3">MM171A00919</strain>
        <strain evidence="1">MM415A03545</strain>
        <strain evidence="2">MM415B04382</strain>
        <strain evidence="4">TM448B01181</strain>
    </source>
</reference>
<name>A0A6M3JLW9_9ZZZZ</name>
<proteinExistence type="predicted"/>
<organism evidence="1">
    <name type="scientific">viral metagenome</name>
    <dbReference type="NCBI Taxonomy" id="1070528"/>
    <lineage>
        <taxon>unclassified sequences</taxon>
        <taxon>metagenomes</taxon>
        <taxon>organismal metagenomes</taxon>
    </lineage>
</organism>
<evidence type="ECO:0000313" key="1">
    <source>
        <dbReference type="EMBL" id="QJA70836.1"/>
    </source>
</evidence>
<dbReference type="EMBL" id="MT144713">
    <property type="protein sequence ID" value="QJH98039.1"/>
    <property type="molecule type" value="Genomic_DNA"/>
</dbReference>
<protein>
    <submittedName>
        <fullName evidence="1">Uncharacterized protein</fullName>
    </submittedName>
</protein>
<dbReference type="EMBL" id="MT141824">
    <property type="protein sequence ID" value="QJA70836.1"/>
    <property type="molecule type" value="Genomic_DNA"/>
</dbReference>
<accession>A0A6M3JLW9</accession>
<evidence type="ECO:0000313" key="4">
    <source>
        <dbReference type="EMBL" id="QJH98039.1"/>
    </source>
</evidence>
<evidence type="ECO:0000313" key="3">
    <source>
        <dbReference type="EMBL" id="QJA99724.1"/>
    </source>
</evidence>
<evidence type="ECO:0000313" key="2">
    <source>
        <dbReference type="EMBL" id="QJA93058.1"/>
    </source>
</evidence>